<reference evidence="2 3" key="1">
    <citation type="submission" date="2014-04" db="EMBL/GenBank/DDBJ databases">
        <title>Evolutionary Origins and Diversification of the Mycorrhizal Mutualists.</title>
        <authorList>
            <consortium name="DOE Joint Genome Institute"/>
            <consortium name="Mycorrhizal Genomics Consortium"/>
            <person name="Kohler A."/>
            <person name="Kuo A."/>
            <person name="Nagy L.G."/>
            <person name="Floudas D."/>
            <person name="Copeland A."/>
            <person name="Barry K.W."/>
            <person name="Cichocki N."/>
            <person name="Veneault-Fourrey C."/>
            <person name="LaButti K."/>
            <person name="Lindquist E.A."/>
            <person name="Lipzen A."/>
            <person name="Lundell T."/>
            <person name="Morin E."/>
            <person name="Murat C."/>
            <person name="Riley R."/>
            <person name="Ohm R."/>
            <person name="Sun H."/>
            <person name="Tunlid A."/>
            <person name="Henrissat B."/>
            <person name="Grigoriev I.V."/>
            <person name="Hibbett D.S."/>
            <person name="Martin F."/>
        </authorList>
    </citation>
    <scope>NUCLEOTIDE SEQUENCE [LARGE SCALE GENOMIC DNA]</scope>
    <source>
        <strain evidence="2 3">MD-312</strain>
    </source>
</reference>
<gene>
    <name evidence="2" type="ORF">HYDPIDRAFT_32726</name>
</gene>
<feature type="region of interest" description="Disordered" evidence="1">
    <location>
        <begin position="161"/>
        <end position="237"/>
    </location>
</feature>
<evidence type="ECO:0000313" key="3">
    <source>
        <dbReference type="Proteomes" id="UP000053820"/>
    </source>
</evidence>
<dbReference type="Proteomes" id="UP000053820">
    <property type="component" value="Unassembled WGS sequence"/>
</dbReference>
<protein>
    <submittedName>
        <fullName evidence="2">Uncharacterized protein</fullName>
    </submittedName>
</protein>
<sequence>MSINTKYYWALVGGNSPGVYEHCPHMTCGRSSPALPIAIQCVSLAEARRVAGTLQNIVNSLPMHPDTTQLLAAFGDSPLLYSRITDEKFCASESAACAEGTFKYPIRRHSHSFWEALAFLLVKGINERMPPLLTSTEILNSSGASVEAVDVLGDAFHTLSIAPHTPESTPPPRASSAISRTSSAQLRASPSTPNTPSPRTQSHASSSTPHTPSTPSTPSSISVHSPHSDTLSSSSRARSELSPIVYSHIRNLRGIIASRHYPTSMSQVLTRAQPLGGLAARYLASHGYSLPDVDVIIRTYRHAKTNEQFTMKLARDGMAVDELNFLLELIDWQEN</sequence>
<feature type="compositionally biased region" description="Low complexity" evidence="1">
    <location>
        <begin position="174"/>
        <end position="237"/>
    </location>
</feature>
<keyword evidence="3" id="KW-1185">Reference proteome</keyword>
<dbReference type="OrthoDB" id="2666050at2759"/>
<evidence type="ECO:0000256" key="1">
    <source>
        <dbReference type="SAM" id="MobiDB-lite"/>
    </source>
</evidence>
<evidence type="ECO:0000313" key="2">
    <source>
        <dbReference type="EMBL" id="KIJ59846.1"/>
    </source>
</evidence>
<accession>A0A0C9W9C9</accession>
<dbReference type="EMBL" id="KN839879">
    <property type="protein sequence ID" value="KIJ59846.1"/>
    <property type="molecule type" value="Genomic_DNA"/>
</dbReference>
<organism evidence="2 3">
    <name type="scientific">Hydnomerulius pinastri MD-312</name>
    <dbReference type="NCBI Taxonomy" id="994086"/>
    <lineage>
        <taxon>Eukaryota</taxon>
        <taxon>Fungi</taxon>
        <taxon>Dikarya</taxon>
        <taxon>Basidiomycota</taxon>
        <taxon>Agaricomycotina</taxon>
        <taxon>Agaricomycetes</taxon>
        <taxon>Agaricomycetidae</taxon>
        <taxon>Boletales</taxon>
        <taxon>Boletales incertae sedis</taxon>
        <taxon>Leucogyrophana</taxon>
    </lineage>
</organism>
<name>A0A0C9W9C9_9AGAM</name>
<proteinExistence type="predicted"/>
<dbReference type="AlphaFoldDB" id="A0A0C9W9C9"/>
<dbReference type="HOGENOM" id="CLU_079696_0_0_1"/>